<feature type="transmembrane region" description="Helical" evidence="1">
    <location>
        <begin position="47"/>
        <end position="66"/>
    </location>
</feature>
<keyword evidence="1" id="KW-0472">Membrane</keyword>
<evidence type="ECO:0000256" key="1">
    <source>
        <dbReference type="SAM" id="Phobius"/>
    </source>
</evidence>
<gene>
    <name evidence="2" type="ORF">HNQ58_000968</name>
</gene>
<accession>A0A7W7XZ23</accession>
<dbReference type="Proteomes" id="UP000519004">
    <property type="component" value="Unassembled WGS sequence"/>
</dbReference>
<evidence type="ECO:0000313" key="3">
    <source>
        <dbReference type="Proteomes" id="UP000519004"/>
    </source>
</evidence>
<dbReference type="RefSeq" id="WP_343057188.1">
    <property type="nucleotide sequence ID" value="NZ_JACHHX010000005.1"/>
</dbReference>
<proteinExistence type="predicted"/>
<protein>
    <submittedName>
        <fullName evidence="2">Uncharacterized protein</fullName>
    </submittedName>
</protein>
<sequence>MPDDIRPSRPEGIDLGHALRALPAEAPERSTWPAIAARLPRRAPRRLPWLAAAAAVLALALALPLLHTPTPSGPAAPDADTLALDALYDESARLEALLLVAADDSVASASVATLGAALHDRLAAIDDALADPALDASLRLPLWRQRVAVLRELAGLETSRQWLASQGERYDGALVVAY</sequence>
<name>A0A7W7XZ23_9GAMM</name>
<organism evidence="2 3">
    <name type="scientific">Rehaibacterium terrae</name>
    <dbReference type="NCBI Taxonomy" id="1341696"/>
    <lineage>
        <taxon>Bacteria</taxon>
        <taxon>Pseudomonadati</taxon>
        <taxon>Pseudomonadota</taxon>
        <taxon>Gammaproteobacteria</taxon>
        <taxon>Lysobacterales</taxon>
        <taxon>Lysobacteraceae</taxon>
        <taxon>Rehaibacterium</taxon>
    </lineage>
</organism>
<comment type="caution">
    <text evidence="2">The sequence shown here is derived from an EMBL/GenBank/DDBJ whole genome shotgun (WGS) entry which is preliminary data.</text>
</comment>
<keyword evidence="3" id="KW-1185">Reference proteome</keyword>
<evidence type="ECO:0000313" key="2">
    <source>
        <dbReference type="EMBL" id="MBB5015087.1"/>
    </source>
</evidence>
<keyword evidence="1" id="KW-1133">Transmembrane helix</keyword>
<keyword evidence="1" id="KW-0812">Transmembrane</keyword>
<dbReference type="AlphaFoldDB" id="A0A7W7XZ23"/>
<dbReference type="EMBL" id="JACHHX010000005">
    <property type="protein sequence ID" value="MBB5015087.1"/>
    <property type="molecule type" value="Genomic_DNA"/>
</dbReference>
<reference evidence="2 3" key="1">
    <citation type="submission" date="2020-08" db="EMBL/GenBank/DDBJ databases">
        <title>Genomic Encyclopedia of Type Strains, Phase IV (KMG-IV): sequencing the most valuable type-strain genomes for metagenomic binning, comparative biology and taxonomic classification.</title>
        <authorList>
            <person name="Goeker M."/>
        </authorList>
    </citation>
    <scope>NUCLEOTIDE SEQUENCE [LARGE SCALE GENOMIC DNA]</scope>
    <source>
        <strain evidence="2 3">DSM 25897</strain>
    </source>
</reference>